<reference evidence="2" key="1">
    <citation type="journal article" date="2021" name="Proc. Natl. Acad. Sci. U.S.A.">
        <title>A Catalog of Tens of Thousands of Viruses from Human Metagenomes Reveals Hidden Associations with Chronic Diseases.</title>
        <authorList>
            <person name="Tisza M.J."/>
            <person name="Buck C.B."/>
        </authorList>
    </citation>
    <scope>NUCLEOTIDE SEQUENCE</scope>
    <source>
        <strain evidence="2">Ctoic9</strain>
    </source>
</reference>
<proteinExistence type="predicted"/>
<keyword evidence="2" id="KW-0238">DNA-binding</keyword>
<evidence type="ECO:0000256" key="1">
    <source>
        <dbReference type="SAM" id="MobiDB-lite"/>
    </source>
</evidence>
<dbReference type="Pfam" id="PF11325">
    <property type="entry name" value="DUF3127"/>
    <property type="match status" value="1"/>
</dbReference>
<accession>A0A8S5QAR2</accession>
<dbReference type="EMBL" id="BK015608">
    <property type="protein sequence ID" value="DAE15604.1"/>
    <property type="molecule type" value="Genomic_DNA"/>
</dbReference>
<protein>
    <submittedName>
        <fullName evidence="2">Single-stranded DNA-binding protein</fullName>
    </submittedName>
</protein>
<organism evidence="2">
    <name type="scientific">Siphoviridae sp. ctoic9</name>
    <dbReference type="NCBI Taxonomy" id="2825671"/>
    <lineage>
        <taxon>Viruses</taxon>
        <taxon>Duplodnaviria</taxon>
        <taxon>Heunggongvirae</taxon>
        <taxon>Uroviricota</taxon>
        <taxon>Caudoviricetes</taxon>
    </lineage>
</organism>
<dbReference type="GO" id="GO:0003677">
    <property type="term" value="F:DNA binding"/>
    <property type="evidence" value="ECO:0007669"/>
    <property type="project" value="UniProtKB-KW"/>
</dbReference>
<dbReference type="InterPro" id="IPR021474">
    <property type="entry name" value="DUF3127"/>
</dbReference>
<feature type="region of interest" description="Disordered" evidence="1">
    <location>
        <begin position="96"/>
        <end position="127"/>
    </location>
</feature>
<sequence length="127" mass="14143">MANELTISGRIVSVLPLQQGESKAGKPWQKQEYILDTGGQYPKKVCFSLFGDSITKFPLQVGQDVTVSIDIESREWNSKWYTEVRAWNVAYASQQPQLQAQPAPQPPVAQPVQSTPPKQQAADNLPF</sequence>
<evidence type="ECO:0000313" key="2">
    <source>
        <dbReference type="EMBL" id="DAE15604.1"/>
    </source>
</evidence>
<name>A0A8S5QAR2_9CAUD</name>